<keyword evidence="6" id="KW-1185">Reference proteome</keyword>
<dbReference type="InParanoid" id="F6WM76"/>
<dbReference type="InterPro" id="IPR036179">
    <property type="entry name" value="Ig-like_dom_sf"/>
</dbReference>
<reference evidence="5" key="2">
    <citation type="submission" date="2025-08" db="UniProtKB">
        <authorList>
            <consortium name="Ensembl"/>
        </authorList>
    </citation>
    <scope>IDENTIFICATION</scope>
</reference>
<dbReference type="eggNOG" id="ENOG502SA48">
    <property type="taxonomic scope" value="Eukaryota"/>
</dbReference>
<keyword evidence="2" id="KW-0391">Immunity</keyword>
<feature type="signal peptide" evidence="3">
    <location>
        <begin position="1"/>
        <end position="21"/>
    </location>
</feature>
<dbReference type="STRING" id="13616.ENSMODP00000000818"/>
<protein>
    <recommendedName>
        <fullName evidence="4">Immunoglobulin V-set domain-containing protein</fullName>
    </recommendedName>
</protein>
<dbReference type="Gene3D" id="2.60.40.10">
    <property type="entry name" value="Immunoglobulins"/>
    <property type="match status" value="1"/>
</dbReference>
<dbReference type="FunCoup" id="F6WM76">
    <property type="interactions" value="175"/>
</dbReference>
<evidence type="ECO:0000256" key="1">
    <source>
        <dbReference type="ARBA" id="ARBA00022729"/>
    </source>
</evidence>
<evidence type="ECO:0000259" key="4">
    <source>
        <dbReference type="SMART" id="SM00406"/>
    </source>
</evidence>
<dbReference type="GO" id="GO:0005886">
    <property type="term" value="C:plasma membrane"/>
    <property type="evidence" value="ECO:0000318"/>
    <property type="project" value="GO_Central"/>
</dbReference>
<dbReference type="OMA" id="PPDLPWK"/>
<dbReference type="Ensembl" id="ENSMODT00000000836.2">
    <property type="protein sequence ID" value="ENSMODP00000000818.2"/>
    <property type="gene ID" value="ENSMODG00000000685.2"/>
</dbReference>
<evidence type="ECO:0000313" key="5">
    <source>
        <dbReference type="Ensembl" id="ENSMODP00000000818.2"/>
    </source>
</evidence>
<dbReference type="PANTHER" id="PTHR23268:SF14">
    <property type="entry name" value="T CELL RECEPTOR BETA VARIABLE 12-3-RELATED"/>
    <property type="match status" value="1"/>
</dbReference>
<feature type="domain" description="Immunoglobulin V-set" evidence="4">
    <location>
        <begin position="28"/>
        <end position="113"/>
    </location>
</feature>
<dbReference type="InterPro" id="IPR050413">
    <property type="entry name" value="TCR_beta_variable"/>
</dbReference>
<dbReference type="Bgee" id="ENSMODG00000000685">
    <property type="expression patterns" value="Expressed in blood"/>
</dbReference>
<dbReference type="PANTHER" id="PTHR23268">
    <property type="entry name" value="T-CELL RECEPTOR BETA CHAIN"/>
    <property type="match status" value="1"/>
</dbReference>
<dbReference type="Pfam" id="PF07686">
    <property type="entry name" value="V-set"/>
    <property type="match status" value="1"/>
</dbReference>
<dbReference type="GeneTree" id="ENSGT00940000155819"/>
<evidence type="ECO:0000313" key="6">
    <source>
        <dbReference type="Proteomes" id="UP000002280"/>
    </source>
</evidence>
<dbReference type="AlphaFoldDB" id="F6WM76"/>
<dbReference type="HOGENOM" id="CLU_077975_9_4_1"/>
<reference evidence="5 6" key="1">
    <citation type="journal article" date="2007" name="Nature">
        <title>Genome of the marsupial Monodelphis domestica reveals innovation in non-coding sequences.</title>
        <authorList>
            <person name="Mikkelsen T.S."/>
            <person name="Wakefield M.J."/>
            <person name="Aken B."/>
            <person name="Amemiya C.T."/>
            <person name="Chang J.L."/>
            <person name="Duke S."/>
            <person name="Garber M."/>
            <person name="Gentles A.J."/>
            <person name="Goodstadt L."/>
            <person name="Heger A."/>
            <person name="Jurka J."/>
            <person name="Kamal M."/>
            <person name="Mauceli E."/>
            <person name="Searle S.M."/>
            <person name="Sharpe T."/>
            <person name="Baker M.L."/>
            <person name="Batzer M.A."/>
            <person name="Benos P.V."/>
            <person name="Belov K."/>
            <person name="Clamp M."/>
            <person name="Cook A."/>
            <person name="Cuff J."/>
            <person name="Das R."/>
            <person name="Davidow L."/>
            <person name="Deakin J.E."/>
            <person name="Fazzari M.J."/>
            <person name="Glass J.L."/>
            <person name="Grabherr M."/>
            <person name="Greally J.M."/>
            <person name="Gu W."/>
            <person name="Hore T.A."/>
            <person name="Huttley G.A."/>
            <person name="Kleber M."/>
            <person name="Jirtle R.L."/>
            <person name="Koina E."/>
            <person name="Lee J.T."/>
            <person name="Mahony S."/>
            <person name="Marra M.A."/>
            <person name="Miller R.D."/>
            <person name="Nicholls R.D."/>
            <person name="Oda M."/>
            <person name="Papenfuss A.T."/>
            <person name="Parra Z.E."/>
            <person name="Pollock D.D."/>
            <person name="Ray D.A."/>
            <person name="Schein J.E."/>
            <person name="Speed T.P."/>
            <person name="Thompson K."/>
            <person name="VandeBerg J.L."/>
            <person name="Wade C.M."/>
            <person name="Walker J.A."/>
            <person name="Waters P.D."/>
            <person name="Webber C."/>
            <person name="Weidman J.R."/>
            <person name="Xie X."/>
            <person name="Zody M.C."/>
            <person name="Baldwin J."/>
            <person name="Abdouelleil A."/>
            <person name="Abdulkadir J."/>
            <person name="Abebe A."/>
            <person name="Abera B."/>
            <person name="Abreu J."/>
            <person name="Acer S.C."/>
            <person name="Aftuck L."/>
            <person name="Alexander A."/>
            <person name="An P."/>
            <person name="Anderson E."/>
            <person name="Anderson S."/>
            <person name="Arachi H."/>
            <person name="Azer M."/>
            <person name="Bachantsang P."/>
            <person name="Barry A."/>
            <person name="Bayul T."/>
            <person name="Berlin A."/>
            <person name="Bessette D."/>
            <person name="Bloom T."/>
            <person name="Bloom T."/>
            <person name="Boguslavskiy L."/>
            <person name="Bonnet C."/>
            <person name="Boukhgalter B."/>
            <person name="Bourzgui I."/>
            <person name="Brown A."/>
            <person name="Cahill P."/>
            <person name="Channer S."/>
            <person name="Cheshatsang Y."/>
            <person name="Chuda L."/>
            <person name="Citroen M."/>
            <person name="Collymore A."/>
            <person name="Cooke P."/>
            <person name="Costello M."/>
            <person name="D'Aco K."/>
            <person name="Daza R."/>
            <person name="De Haan G."/>
            <person name="DeGray S."/>
            <person name="DeMaso C."/>
            <person name="Dhargay N."/>
            <person name="Dooley K."/>
            <person name="Dooley E."/>
            <person name="Doricent M."/>
            <person name="Dorje P."/>
            <person name="Dorjee K."/>
            <person name="Dupes A."/>
            <person name="Elong R."/>
            <person name="Falk J."/>
            <person name="Farina A."/>
            <person name="Faro S."/>
            <person name="Ferguson D."/>
            <person name="Fisher S."/>
            <person name="Foley C.D."/>
            <person name="Franke A."/>
            <person name="Friedrich D."/>
            <person name="Gadbois L."/>
            <person name="Gearin G."/>
            <person name="Gearin C.R."/>
            <person name="Giannoukos G."/>
            <person name="Goode T."/>
            <person name="Graham J."/>
            <person name="Grandbois E."/>
            <person name="Grewal S."/>
            <person name="Gyaltsen K."/>
            <person name="Hafez N."/>
            <person name="Hagos B."/>
            <person name="Hall J."/>
            <person name="Henson C."/>
            <person name="Hollinger A."/>
            <person name="Honan T."/>
            <person name="Huard M.D."/>
            <person name="Hughes L."/>
            <person name="Hurhula B."/>
            <person name="Husby M.E."/>
            <person name="Kamat A."/>
            <person name="Kanga B."/>
            <person name="Kashin S."/>
            <person name="Khazanovich D."/>
            <person name="Kisner P."/>
            <person name="Lance K."/>
            <person name="Lara M."/>
            <person name="Lee W."/>
            <person name="Lennon N."/>
            <person name="Letendre F."/>
            <person name="LeVine R."/>
            <person name="Lipovsky A."/>
            <person name="Liu X."/>
            <person name="Liu J."/>
            <person name="Liu S."/>
            <person name="Lokyitsang T."/>
            <person name="Lokyitsang Y."/>
            <person name="Lubonja R."/>
            <person name="Lui A."/>
            <person name="MacDonald P."/>
            <person name="Magnisalis V."/>
            <person name="Maru K."/>
            <person name="Matthews C."/>
            <person name="McCusker W."/>
            <person name="McDonough S."/>
            <person name="Mehta T."/>
            <person name="Meldrim J."/>
            <person name="Meneus L."/>
            <person name="Mihai O."/>
            <person name="Mihalev A."/>
            <person name="Mihova T."/>
            <person name="Mittelman R."/>
            <person name="Mlenga V."/>
            <person name="Montmayeur A."/>
            <person name="Mulrain L."/>
            <person name="Navidi A."/>
            <person name="Naylor J."/>
            <person name="Negash T."/>
            <person name="Nguyen T."/>
            <person name="Nguyen N."/>
            <person name="Nicol R."/>
            <person name="Norbu C."/>
            <person name="Norbu N."/>
            <person name="Novod N."/>
            <person name="O'Neill B."/>
            <person name="Osman S."/>
            <person name="Markiewicz E."/>
            <person name="Oyono O.L."/>
            <person name="Patti C."/>
            <person name="Phunkhang P."/>
            <person name="Pierre F."/>
            <person name="Priest M."/>
            <person name="Raghuraman S."/>
            <person name="Rege F."/>
            <person name="Reyes R."/>
            <person name="Rise C."/>
            <person name="Rogov P."/>
            <person name="Ross K."/>
            <person name="Ryan E."/>
            <person name="Settipalli S."/>
            <person name="Shea T."/>
            <person name="Sherpa N."/>
            <person name="Shi L."/>
            <person name="Shih D."/>
            <person name="Sparrow T."/>
            <person name="Spaulding J."/>
            <person name="Stalker J."/>
            <person name="Stange-Thomann N."/>
            <person name="Stavropoulos S."/>
            <person name="Stone C."/>
            <person name="Strader C."/>
            <person name="Tesfaye S."/>
            <person name="Thomson T."/>
            <person name="Thoulutsang Y."/>
            <person name="Thoulutsang D."/>
            <person name="Topham K."/>
            <person name="Topping I."/>
            <person name="Tsamla T."/>
            <person name="Vassiliev H."/>
            <person name="Vo A."/>
            <person name="Wangchuk T."/>
            <person name="Wangdi T."/>
            <person name="Weiand M."/>
            <person name="Wilkinson J."/>
            <person name="Wilson A."/>
            <person name="Yadav S."/>
            <person name="Young G."/>
            <person name="Yu Q."/>
            <person name="Zembek L."/>
            <person name="Zhong D."/>
            <person name="Zimmer A."/>
            <person name="Zwirko Z."/>
            <person name="Jaffe D.B."/>
            <person name="Alvarez P."/>
            <person name="Brockman W."/>
            <person name="Butler J."/>
            <person name="Chin C."/>
            <person name="Gnerre S."/>
            <person name="MacCallum I."/>
            <person name="Graves J.A."/>
            <person name="Ponting C.P."/>
            <person name="Breen M."/>
            <person name="Samollow P.B."/>
            <person name="Lander E.S."/>
            <person name="Lindblad-Toh K."/>
        </authorList>
    </citation>
    <scope>NUCLEOTIDE SEQUENCE [LARGE SCALE GENOMIC DNA]</scope>
</reference>
<dbReference type="SMART" id="SM00406">
    <property type="entry name" value="IGv"/>
    <property type="match status" value="1"/>
</dbReference>
<dbReference type="GO" id="GO:0007166">
    <property type="term" value="P:cell surface receptor signaling pathway"/>
    <property type="evidence" value="ECO:0000318"/>
    <property type="project" value="GO_Central"/>
</dbReference>
<dbReference type="Proteomes" id="UP000002280">
    <property type="component" value="Chromosome 8"/>
</dbReference>
<accession>F6WM76</accession>
<evidence type="ECO:0000256" key="2">
    <source>
        <dbReference type="ARBA" id="ARBA00022859"/>
    </source>
</evidence>
<feature type="chain" id="PRO_5023895841" description="Immunoglobulin V-set domain-containing protein" evidence="3">
    <location>
        <begin position="22"/>
        <end position="195"/>
    </location>
</feature>
<dbReference type="InterPro" id="IPR013783">
    <property type="entry name" value="Ig-like_fold"/>
</dbReference>
<sequence length="195" mass="21510">MNTRILCSVSICLLGAGFLDAGVTQTPTQRVSGKGQNVTFECDPIKGHAYIYWYRQFLGEELKFLIYLQNEKIVDDAGMPKSRFSALCDSNLHCKFKIQTTEPIDSAVYFCASSVFTVKQKHLPSVLKPSMVPNTGSIKGGKRSLRLIQEMGKEPQALRHLGRAGAGRGPTIQYIVQLSMFLVQSSDFVGLGNSQ</sequence>
<evidence type="ECO:0000256" key="3">
    <source>
        <dbReference type="SAM" id="SignalP"/>
    </source>
</evidence>
<dbReference type="SUPFAM" id="SSF48726">
    <property type="entry name" value="Immunoglobulin"/>
    <property type="match status" value="1"/>
</dbReference>
<dbReference type="InterPro" id="IPR013106">
    <property type="entry name" value="Ig_V-set"/>
</dbReference>
<name>F6WM76_MONDO</name>
<proteinExistence type="predicted"/>
<reference evidence="5" key="3">
    <citation type="submission" date="2025-09" db="UniProtKB">
        <authorList>
            <consortium name="Ensembl"/>
        </authorList>
    </citation>
    <scope>IDENTIFICATION</scope>
</reference>
<organism evidence="5 6">
    <name type="scientific">Monodelphis domestica</name>
    <name type="common">Gray short-tailed opossum</name>
    <dbReference type="NCBI Taxonomy" id="13616"/>
    <lineage>
        <taxon>Eukaryota</taxon>
        <taxon>Metazoa</taxon>
        <taxon>Chordata</taxon>
        <taxon>Craniata</taxon>
        <taxon>Vertebrata</taxon>
        <taxon>Euteleostomi</taxon>
        <taxon>Mammalia</taxon>
        <taxon>Metatheria</taxon>
        <taxon>Didelphimorphia</taxon>
        <taxon>Didelphidae</taxon>
        <taxon>Monodelphis</taxon>
    </lineage>
</organism>
<keyword evidence="1 3" id="KW-0732">Signal</keyword>
<dbReference type="GO" id="GO:0002376">
    <property type="term" value="P:immune system process"/>
    <property type="evidence" value="ECO:0007669"/>
    <property type="project" value="UniProtKB-KW"/>
</dbReference>